<comment type="caution">
    <text evidence="2">The sequence shown here is derived from an EMBL/GenBank/DDBJ whole genome shotgun (WGS) entry which is preliminary data.</text>
</comment>
<evidence type="ECO:0000256" key="1">
    <source>
        <dbReference type="SAM" id="SignalP"/>
    </source>
</evidence>
<organism evidence="2 3">
    <name type="scientific">Rhodobium gokarnense</name>
    <dbReference type="NCBI Taxonomy" id="364296"/>
    <lineage>
        <taxon>Bacteria</taxon>
        <taxon>Pseudomonadati</taxon>
        <taxon>Pseudomonadota</taxon>
        <taxon>Alphaproteobacteria</taxon>
        <taxon>Hyphomicrobiales</taxon>
        <taxon>Rhodobiaceae</taxon>
        <taxon>Rhodobium</taxon>
    </lineage>
</organism>
<name>A0ABT3HHX8_9HYPH</name>
<dbReference type="RefSeq" id="WP_264603592.1">
    <property type="nucleotide sequence ID" value="NZ_JAOQNS010000017.1"/>
</dbReference>
<evidence type="ECO:0000313" key="2">
    <source>
        <dbReference type="EMBL" id="MCW2310017.1"/>
    </source>
</evidence>
<feature type="chain" id="PRO_5045485177" evidence="1">
    <location>
        <begin position="19"/>
        <end position="162"/>
    </location>
</feature>
<keyword evidence="1" id="KW-0732">Signal</keyword>
<keyword evidence="3" id="KW-1185">Reference proteome</keyword>
<evidence type="ECO:0000313" key="3">
    <source>
        <dbReference type="Proteomes" id="UP001209755"/>
    </source>
</evidence>
<feature type="signal peptide" evidence="1">
    <location>
        <begin position="1"/>
        <end position="18"/>
    </location>
</feature>
<accession>A0ABT3HHX8</accession>
<gene>
    <name evidence="2" type="ORF">M2319_004382</name>
</gene>
<dbReference type="Proteomes" id="UP001209755">
    <property type="component" value="Unassembled WGS sequence"/>
</dbReference>
<reference evidence="3" key="1">
    <citation type="submission" date="2023-07" db="EMBL/GenBank/DDBJ databases">
        <title>Genome sequencing of Purple Non-Sulfur Bacteria from various extreme environments.</title>
        <authorList>
            <person name="Mayer M."/>
        </authorList>
    </citation>
    <scope>NUCLEOTIDE SEQUENCE [LARGE SCALE GENOMIC DNA]</scope>
    <source>
        <strain evidence="3">DSM 17935</strain>
    </source>
</reference>
<proteinExistence type="predicted"/>
<dbReference type="EMBL" id="JAOQNS010000017">
    <property type="protein sequence ID" value="MCW2310017.1"/>
    <property type="molecule type" value="Genomic_DNA"/>
</dbReference>
<sequence length="162" mass="17791">MRLILTAIALLAASVIQAAGADYFWVSSKTDTGASAGLVGCNECDDIALWLDCDRATQTVRISLFSSHLAEPPTKPRQMQATFFVDDRKLRRAAGIVRDEMNAAWLPLVTINRFDPLLGRLVKGTSLAIEIDGKRSEHSLEGAEEHLAKMRRQCARPLVSNP</sequence>
<protein>
    <submittedName>
        <fullName evidence="2">Uncharacterized protein</fullName>
    </submittedName>
</protein>